<dbReference type="InterPro" id="IPR035686">
    <property type="entry name" value="CPSase_GATase1"/>
</dbReference>
<dbReference type="EMBL" id="CP051142">
    <property type="protein sequence ID" value="QIX01116.1"/>
    <property type="molecule type" value="Genomic_DNA"/>
</dbReference>
<dbReference type="GO" id="GO:0006541">
    <property type="term" value="P:glutamine metabolic process"/>
    <property type="evidence" value="ECO:0007669"/>
    <property type="project" value="InterPro"/>
</dbReference>
<dbReference type="Gene3D" id="3.40.50.880">
    <property type="match status" value="1"/>
</dbReference>
<dbReference type="InterPro" id="IPR025110">
    <property type="entry name" value="AMP-bd_C"/>
</dbReference>
<dbReference type="SUPFAM" id="SSF52021">
    <property type="entry name" value="Carbamoyl phosphate synthetase, small subunit N-terminal domain"/>
    <property type="match status" value="1"/>
</dbReference>
<keyword evidence="19" id="KW-1185">Reference proteome</keyword>
<evidence type="ECO:0000256" key="11">
    <source>
        <dbReference type="ARBA" id="ARBA00044334"/>
    </source>
</evidence>
<dbReference type="GO" id="GO:0006526">
    <property type="term" value="P:L-arginine biosynthetic process"/>
    <property type="evidence" value="ECO:0007669"/>
    <property type="project" value="UniProtKB-KW"/>
</dbReference>
<keyword evidence="16" id="KW-1133">Transmembrane helix</keyword>
<proteinExistence type="inferred from homology"/>
<keyword evidence="16" id="KW-0812">Transmembrane</keyword>
<evidence type="ECO:0000256" key="14">
    <source>
        <dbReference type="ARBA" id="ARBA00049285"/>
    </source>
</evidence>
<dbReference type="InterPro" id="IPR006274">
    <property type="entry name" value="CarbamoylP_synth_ssu"/>
</dbReference>
<dbReference type="GO" id="GO:0005524">
    <property type="term" value="F:ATP binding"/>
    <property type="evidence" value="ECO:0007669"/>
    <property type="project" value="UniProtKB-KW"/>
</dbReference>
<evidence type="ECO:0000256" key="7">
    <source>
        <dbReference type="ARBA" id="ARBA00022741"/>
    </source>
</evidence>
<dbReference type="CDD" id="cd01744">
    <property type="entry name" value="GATase1_CPSase"/>
    <property type="match status" value="1"/>
</dbReference>
<dbReference type="SMART" id="SM01097">
    <property type="entry name" value="CPSase_sm_chain"/>
    <property type="match status" value="1"/>
</dbReference>
<dbReference type="EC" id="6.3.5.5" evidence="3"/>
<organism evidence="18 19">
    <name type="scientific">Peltaster fructicola</name>
    <dbReference type="NCBI Taxonomy" id="286661"/>
    <lineage>
        <taxon>Eukaryota</taxon>
        <taxon>Fungi</taxon>
        <taxon>Dikarya</taxon>
        <taxon>Ascomycota</taxon>
        <taxon>Pezizomycotina</taxon>
        <taxon>Dothideomycetes</taxon>
        <taxon>Dothideomycetes incertae sedis</taxon>
        <taxon>Peltaster</taxon>
    </lineage>
</organism>
<dbReference type="PRINTS" id="PR00097">
    <property type="entry name" value="ANTSNTHASEII"/>
</dbReference>
<comment type="pathway">
    <text evidence="1">Amino-acid biosynthesis; L-arginine biosynthesis; carbamoyl phosphate from bicarbonate: step 1/1.</text>
</comment>
<dbReference type="Proteomes" id="UP000503462">
    <property type="component" value="Chromosome 4"/>
</dbReference>
<dbReference type="InterPro" id="IPR000873">
    <property type="entry name" value="AMP-dep_synth/lig_dom"/>
</dbReference>
<dbReference type="FunFam" id="3.40.50.880:FF:000016">
    <property type="entry name" value="Carbamoyl-phosphate synthase arginine-specific small chain"/>
    <property type="match status" value="1"/>
</dbReference>
<gene>
    <name evidence="18" type="ORF">AMS68_006633</name>
</gene>
<keyword evidence="16" id="KW-0472">Membrane</keyword>
<keyword evidence="8" id="KW-0067">ATP-binding</keyword>
<feature type="transmembrane region" description="Helical" evidence="16">
    <location>
        <begin position="284"/>
        <end position="303"/>
    </location>
</feature>
<evidence type="ECO:0000256" key="6">
    <source>
        <dbReference type="ARBA" id="ARBA00022605"/>
    </source>
</evidence>
<dbReference type="GO" id="GO:0006207">
    <property type="term" value="P:'de novo' pyrimidine nucleobase biosynthetic process"/>
    <property type="evidence" value="ECO:0007669"/>
    <property type="project" value="InterPro"/>
</dbReference>
<evidence type="ECO:0000256" key="8">
    <source>
        <dbReference type="ARBA" id="ARBA00022840"/>
    </source>
</evidence>
<dbReference type="PROSITE" id="PS51273">
    <property type="entry name" value="GATASE_TYPE_1"/>
    <property type="match status" value="1"/>
</dbReference>
<keyword evidence="5" id="KW-0436">Ligase</keyword>
<dbReference type="GO" id="GO:0019748">
    <property type="term" value="P:secondary metabolic process"/>
    <property type="evidence" value="ECO:0007669"/>
    <property type="project" value="TreeGrafter"/>
</dbReference>
<dbReference type="SUPFAM" id="SSF52317">
    <property type="entry name" value="Class I glutamine amidotransferase-like"/>
    <property type="match status" value="1"/>
</dbReference>
<dbReference type="OrthoDB" id="434at2759"/>
<dbReference type="InterPro" id="IPR017926">
    <property type="entry name" value="GATASE"/>
</dbReference>
<dbReference type="SUPFAM" id="SSF51735">
    <property type="entry name" value="NAD(P)-binding Rossmann-fold domains"/>
    <property type="match status" value="1"/>
</dbReference>
<accession>A0A6H0Y2F2</accession>
<evidence type="ECO:0000256" key="15">
    <source>
        <dbReference type="SAM" id="MobiDB-lite"/>
    </source>
</evidence>
<dbReference type="PANTHER" id="PTHR24096">
    <property type="entry name" value="LONG-CHAIN-FATTY-ACID--COA LIGASE"/>
    <property type="match status" value="1"/>
</dbReference>
<evidence type="ECO:0000256" key="4">
    <source>
        <dbReference type="ARBA" id="ARBA00022571"/>
    </source>
</evidence>
<evidence type="ECO:0000256" key="5">
    <source>
        <dbReference type="ARBA" id="ARBA00022598"/>
    </source>
</evidence>
<comment type="catalytic activity">
    <reaction evidence="14">
        <text>L-glutamine + H2O = L-glutamate + NH4(+)</text>
        <dbReference type="Rhea" id="RHEA:15889"/>
        <dbReference type="ChEBI" id="CHEBI:15377"/>
        <dbReference type="ChEBI" id="CHEBI:28938"/>
        <dbReference type="ChEBI" id="CHEBI:29985"/>
        <dbReference type="ChEBI" id="CHEBI:58359"/>
    </reaction>
</comment>
<evidence type="ECO:0000313" key="19">
    <source>
        <dbReference type="Proteomes" id="UP000503462"/>
    </source>
</evidence>
<dbReference type="Pfam" id="PF13193">
    <property type="entry name" value="AMP-binding_C"/>
    <property type="match status" value="1"/>
</dbReference>
<dbReference type="PRINTS" id="PR00096">
    <property type="entry name" value="GATASE"/>
</dbReference>
<dbReference type="InterPro" id="IPR002474">
    <property type="entry name" value="CarbamoylP_synth_ssu_N"/>
</dbReference>
<evidence type="ECO:0000256" key="12">
    <source>
        <dbReference type="ARBA" id="ARBA00044340"/>
    </source>
</evidence>
<dbReference type="PANTHER" id="PTHR24096:SF265">
    <property type="entry name" value="ENZYME, PUTATIVE (AFU_ORTHOLOGUE AFUA_5G14270)-RELATED"/>
    <property type="match status" value="1"/>
</dbReference>
<evidence type="ECO:0000256" key="16">
    <source>
        <dbReference type="SAM" id="Phobius"/>
    </source>
</evidence>
<dbReference type="Gene3D" id="3.50.30.20">
    <property type="entry name" value="Carbamoyl-phosphate synthase small subunit, N-terminal domain"/>
    <property type="match status" value="1"/>
</dbReference>
<dbReference type="Gene3D" id="3.30.300.30">
    <property type="match status" value="1"/>
</dbReference>
<dbReference type="HAMAP" id="MF_01209">
    <property type="entry name" value="CPSase_S_chain"/>
    <property type="match status" value="1"/>
</dbReference>
<comment type="catalytic activity">
    <reaction evidence="13">
        <text>hydrogencarbonate + L-glutamine + 2 ATP + H2O = carbamoyl phosphate + L-glutamate + 2 ADP + phosphate + 2 H(+)</text>
        <dbReference type="Rhea" id="RHEA:18633"/>
        <dbReference type="ChEBI" id="CHEBI:15377"/>
        <dbReference type="ChEBI" id="CHEBI:15378"/>
        <dbReference type="ChEBI" id="CHEBI:17544"/>
        <dbReference type="ChEBI" id="CHEBI:29985"/>
        <dbReference type="ChEBI" id="CHEBI:30616"/>
        <dbReference type="ChEBI" id="CHEBI:43474"/>
        <dbReference type="ChEBI" id="CHEBI:58228"/>
        <dbReference type="ChEBI" id="CHEBI:58359"/>
        <dbReference type="ChEBI" id="CHEBI:456216"/>
        <dbReference type="EC" id="6.3.5.5"/>
    </reaction>
</comment>
<dbReference type="Pfam" id="PF00988">
    <property type="entry name" value="CPSase_sm_chain"/>
    <property type="match status" value="1"/>
</dbReference>
<evidence type="ECO:0000256" key="10">
    <source>
        <dbReference type="ARBA" id="ARBA00044168"/>
    </source>
</evidence>
<dbReference type="InterPro" id="IPR045851">
    <property type="entry name" value="AMP-bd_C_sf"/>
</dbReference>
<dbReference type="GO" id="GO:0005737">
    <property type="term" value="C:cytoplasm"/>
    <property type="evidence" value="ECO:0007669"/>
    <property type="project" value="UniProtKB-ARBA"/>
</dbReference>
<feature type="region of interest" description="Disordered" evidence="15">
    <location>
        <begin position="918"/>
        <end position="941"/>
    </location>
</feature>
<dbReference type="PRINTS" id="PR00099">
    <property type="entry name" value="CPSGATASE"/>
</dbReference>
<dbReference type="Pfam" id="PF00117">
    <property type="entry name" value="GATase"/>
    <property type="match status" value="1"/>
</dbReference>
<dbReference type="InterPro" id="IPR036291">
    <property type="entry name" value="NAD(P)-bd_dom_sf"/>
</dbReference>
<protein>
    <recommendedName>
        <fullName evidence="10">Carbamoyl phosphate synthase arginine-specific small chain</fullName>
        <ecNumber evidence="3">6.3.5.5</ecNumber>
    </recommendedName>
    <alternativeName>
        <fullName evidence="12">Arginine-specific carbamoyl phosphate synthetase, glutamine chain</fullName>
    </alternativeName>
    <alternativeName>
        <fullName evidence="11">Glutamine-dependent carbamoyl phosphate synthetase</fullName>
    </alternativeName>
</protein>
<dbReference type="NCBIfam" id="NF009475">
    <property type="entry name" value="PRK12838.1"/>
    <property type="match status" value="1"/>
</dbReference>
<name>A0A6H0Y2F2_9PEZI</name>
<dbReference type="Pfam" id="PF03435">
    <property type="entry name" value="Sacchrp_dh_NADP"/>
    <property type="match status" value="1"/>
</dbReference>
<evidence type="ECO:0000256" key="3">
    <source>
        <dbReference type="ARBA" id="ARBA00012738"/>
    </source>
</evidence>
<evidence type="ECO:0000313" key="18">
    <source>
        <dbReference type="EMBL" id="QIX01116.1"/>
    </source>
</evidence>
<dbReference type="GO" id="GO:0004088">
    <property type="term" value="F:carbamoyl-phosphate synthase (glutamine-hydrolyzing) activity"/>
    <property type="evidence" value="ECO:0007669"/>
    <property type="project" value="UniProtKB-EC"/>
</dbReference>
<dbReference type="FunFam" id="3.50.30.20:FF:000003">
    <property type="entry name" value="Carbamoyl-phosphate synthase arginine-specific small chain"/>
    <property type="match status" value="1"/>
</dbReference>
<dbReference type="InterPro" id="IPR042099">
    <property type="entry name" value="ANL_N_sf"/>
</dbReference>
<sequence>MSHQDRQYETIVFGATGYTGDYCSRHIAANLPTDFKWAIAGRSESKLKQLAEELRKAHPDRVQPGIEIAQLEKSDLERLAKKTRVLISTVGPYHKYGTAVLQAAAETGTHYLDVTGETPWVYDMVKRFDQTAKQNKAIVIPQIGVESAPADLLAWGLVSYIRKMFNAGTAEVVQSTHVLDSAPSGGTLDTVLSIFDSYSLLHFAKSSSRWSLSAVTPPKQSYGKSILEFLTGLRSVNGLQGPLTDSIQASADIPLVHRSWSLFDGGKFYGPHFHLSCYMRVRNVFSAVAVHYALNFGILFLLFPPVRWLLKRFVYLPGQGPTKEQASKDRVEWRAIATADTPGTINPRQAYMNFKFDGSMYDLTGIFLAEAAITISRDQTLAHKLGGGLLTPATLGEAFFDRLKKAGIQSEIRTLGTIDHRMIDAGQHDASEAHFHLSPFPWLERMPFLAKNKVEIPNKDLLSWTFDELSYDWDKPIYIDALNPSNSISARQAKRAIKHLVAGFRAFGLQKGDSICIHSFNDIWYPITFLGIIAAGNVFTGTNPAYTPTELCHTLTTAKCKLVLVQPELLESMRKACTQATVPIAHTTPLKNGEPGYVLPRFDLEDWFFAHREYQINEMSLLPPVVILAINSPLRDKYDLSAVKNAVVGAAPLDKAPQARMQGLLGGAPLTQVWGMTEATCVATRFEYDEADGTGSVGRPIPNLDIKIVDVDNASRDITGFDVHGELCLRGPTVTRGYFENPEANSRDWDADGYYHTGDVGYCDAKTKLWYIVDRKKVAPAELEGVLLSHPDVVDAAVIGIPDPANEGSELPRAYLVKRVARSELSANDVDALMKEELSSYKALTGGIVECLHDVCLSHDFSRLHFRPLVEGVGDLKDYKQRTRHSEHYHHTMASTMSKAFRPSAAALKRPISQIRTNATLVSGTPRSPPPRVSTRSTKPSYERATFTIRDGPIFHGKSFGARTNISGEAVFTTSLVGYPESMTDPSYRGQILVFTQPLIGNYGVPSDVRDEYGLFKYFESPNIQAAAIVVADVALQYSHWTAVESLAEWCAREGVPAISGVDTREIVTYLREQGSSLGKITIGEEYDADEDEAYEDPGNINLVQKVSTKAPFHVPSPVGDAHVALLDCGVKENIIRSLVSRGASVTCLPYDYPIHKVAHHFDGVFISNGPGDPTHCRSTSDNLRTLMDTSPIPIMGICLGHQLVAIAAGARTIKMKYGNRAHNIPALDLSTGKCHITSQNHGYAVDPDSIPSDFKEYFTNLNDGSNEGIIHKTRPIFSTQFHPEAKGGPLDSSYLFDAYVERVKEYKNSQETLKGGRRARPDPLMVDLLAKERVGVAPKGVPEA</sequence>
<dbReference type="Gene3D" id="3.40.50.12780">
    <property type="entry name" value="N-terminal domain of ligase-like"/>
    <property type="match status" value="2"/>
</dbReference>
<dbReference type="InterPro" id="IPR029062">
    <property type="entry name" value="Class_I_gatase-like"/>
</dbReference>
<dbReference type="InterPro" id="IPR005097">
    <property type="entry name" value="Sacchrp_dh_NADP-bd"/>
</dbReference>
<keyword evidence="4" id="KW-0055">Arginine biosynthesis</keyword>
<evidence type="ECO:0000256" key="1">
    <source>
        <dbReference type="ARBA" id="ARBA00005077"/>
    </source>
</evidence>
<feature type="domain" description="Carbamoyl-phosphate synthase small subunit N-terminal" evidence="17">
    <location>
        <begin position="943"/>
        <end position="1082"/>
    </location>
</feature>
<keyword evidence="6" id="KW-0028">Amino-acid biosynthesis</keyword>
<dbReference type="Pfam" id="PF00501">
    <property type="entry name" value="AMP-binding"/>
    <property type="match status" value="2"/>
</dbReference>
<dbReference type="Gene3D" id="3.40.50.720">
    <property type="entry name" value="NAD(P)-binding Rossmann-like Domain"/>
    <property type="match status" value="1"/>
</dbReference>
<comment type="similarity">
    <text evidence="2">Belongs to the CarA family.</text>
</comment>
<comment type="subunit">
    <text evidence="9">Heterodimer composed of 2 chains; the small (or glutamine) chain promotes the hydrolysis of glutamine to ammonia, which is used by the large (or ammonia) chain to synthesize carbamoyl phosphate.</text>
</comment>
<keyword evidence="7" id="KW-0547">Nucleotide-binding</keyword>
<dbReference type="InterPro" id="IPR036480">
    <property type="entry name" value="CarbP_synth_ssu_N_sf"/>
</dbReference>
<evidence type="ECO:0000256" key="13">
    <source>
        <dbReference type="ARBA" id="ARBA00048816"/>
    </source>
</evidence>
<dbReference type="GO" id="GO:0016405">
    <property type="term" value="F:CoA-ligase activity"/>
    <property type="evidence" value="ECO:0007669"/>
    <property type="project" value="TreeGrafter"/>
</dbReference>
<evidence type="ECO:0000256" key="9">
    <source>
        <dbReference type="ARBA" id="ARBA00044031"/>
    </source>
</evidence>
<reference evidence="18 19" key="1">
    <citation type="journal article" date="2016" name="Sci. Rep.">
        <title>Peltaster fructicola genome reveals evolution from an invasive phytopathogen to an ectophytic parasite.</title>
        <authorList>
            <person name="Xu C."/>
            <person name="Chen H."/>
            <person name="Gleason M.L."/>
            <person name="Xu J.R."/>
            <person name="Liu H."/>
            <person name="Zhang R."/>
            <person name="Sun G."/>
        </authorList>
    </citation>
    <scope>NUCLEOTIDE SEQUENCE [LARGE SCALE GENOMIC DNA]</scope>
    <source>
        <strain evidence="18 19">LNHT1506</strain>
    </source>
</reference>
<evidence type="ECO:0000259" key="17">
    <source>
        <dbReference type="SMART" id="SM01097"/>
    </source>
</evidence>
<dbReference type="NCBIfam" id="TIGR01368">
    <property type="entry name" value="CPSaseIIsmall"/>
    <property type="match status" value="1"/>
</dbReference>
<evidence type="ECO:0000256" key="2">
    <source>
        <dbReference type="ARBA" id="ARBA00007800"/>
    </source>
</evidence>
<dbReference type="SUPFAM" id="SSF56801">
    <property type="entry name" value="Acetyl-CoA synthetase-like"/>
    <property type="match status" value="1"/>
</dbReference>